<keyword evidence="2" id="KW-1185">Reference proteome</keyword>
<sequence length="305" mass="32723">MQKPDPLSGFSLCRTAILAYLCVMSASGHAGYLLSSAAALALLLGPTSRTLAAEPVDIELVLAVDVSLSMSPDELEIQRHGYSAALTHESVLKAIADGAYGKIAVTYVEWAGATWQQVVVPWTVIASRADAERVAAQLSAHPPGSARRTSISGALQFGSDLFAESGFQGVKRVIDISGDGPNNQGAPVNFIRDQVVRQGITINGLPLMTRGGFSGVYDVNNLDRYYSDCVIGGPGAFMIPVNDWTQFPEAIRRKLVLELAGPASPQWVAEEADHPPIVLAQDVPVADCQVGEKMWRDRSWMFDAR</sequence>
<dbReference type="InterPro" id="IPR036465">
    <property type="entry name" value="vWFA_dom_sf"/>
</dbReference>
<dbReference type="AlphaFoldDB" id="A0A3A5KYM5"/>
<dbReference type="OrthoDB" id="9792179at2"/>
<name>A0A3A5KYM5_9HYPH</name>
<dbReference type="Pfam" id="PF06707">
    <property type="entry name" value="DUF1194"/>
    <property type="match status" value="1"/>
</dbReference>
<dbReference type="SUPFAM" id="SSF53300">
    <property type="entry name" value="vWA-like"/>
    <property type="match status" value="1"/>
</dbReference>
<protein>
    <submittedName>
        <fullName evidence="1">DUF1194 domain-containing protein</fullName>
    </submittedName>
</protein>
<reference evidence="1 2" key="1">
    <citation type="submission" date="2018-09" db="EMBL/GenBank/DDBJ databases">
        <title>Mesorhizobium carmichaelinearum sp. nov. isolated from Carmichaelinea spp. root nodules in New Zealand.</title>
        <authorList>
            <person name="De Meyer S.E."/>
        </authorList>
    </citation>
    <scope>NUCLEOTIDE SEQUENCE [LARGE SCALE GENOMIC DNA]</scope>
    <source>
        <strain evidence="1 2">ICMP19557</strain>
    </source>
</reference>
<comment type="caution">
    <text evidence="1">The sequence shown here is derived from an EMBL/GenBank/DDBJ whole genome shotgun (WGS) entry which is preliminary data.</text>
</comment>
<gene>
    <name evidence="1" type="ORF">D3227_04525</name>
</gene>
<dbReference type="Proteomes" id="UP000272706">
    <property type="component" value="Unassembled WGS sequence"/>
</dbReference>
<dbReference type="Gene3D" id="3.40.50.410">
    <property type="entry name" value="von Willebrand factor, type A domain"/>
    <property type="match status" value="1"/>
</dbReference>
<organism evidence="1 2">
    <name type="scientific">Mesorhizobium waimense</name>
    <dbReference type="NCBI Taxonomy" id="1300307"/>
    <lineage>
        <taxon>Bacteria</taxon>
        <taxon>Pseudomonadati</taxon>
        <taxon>Pseudomonadota</taxon>
        <taxon>Alphaproteobacteria</taxon>
        <taxon>Hyphomicrobiales</taxon>
        <taxon>Phyllobacteriaceae</taxon>
        <taxon>Mesorhizobium</taxon>
    </lineage>
</organism>
<dbReference type="EMBL" id="QZWZ01000002">
    <property type="protein sequence ID" value="RJT41958.1"/>
    <property type="molecule type" value="Genomic_DNA"/>
</dbReference>
<dbReference type="CDD" id="cd00198">
    <property type="entry name" value="vWFA"/>
    <property type="match status" value="1"/>
</dbReference>
<dbReference type="InterPro" id="IPR010607">
    <property type="entry name" value="DUF1194"/>
</dbReference>
<evidence type="ECO:0000313" key="2">
    <source>
        <dbReference type="Proteomes" id="UP000272706"/>
    </source>
</evidence>
<evidence type="ECO:0000313" key="1">
    <source>
        <dbReference type="EMBL" id="RJT41958.1"/>
    </source>
</evidence>
<proteinExistence type="predicted"/>
<accession>A0A3A5KYM5</accession>